<accession>A0A420W8A6</accession>
<dbReference type="GO" id="GO:0005886">
    <property type="term" value="C:plasma membrane"/>
    <property type="evidence" value="ECO:0007669"/>
    <property type="project" value="TreeGrafter"/>
</dbReference>
<dbReference type="OrthoDB" id="9765501at2"/>
<dbReference type="FunFam" id="3.30.300.160:FF:000002">
    <property type="entry name" value="Type II secretion system protein E"/>
    <property type="match status" value="1"/>
</dbReference>
<dbReference type="SUPFAM" id="SSF52540">
    <property type="entry name" value="P-loop containing nucleoside triphosphate hydrolases"/>
    <property type="match status" value="1"/>
</dbReference>
<evidence type="ECO:0000256" key="5">
    <source>
        <dbReference type="ARBA" id="ARBA00022840"/>
    </source>
</evidence>
<dbReference type="InterPro" id="IPR007831">
    <property type="entry name" value="T2SS_GspE_N"/>
</dbReference>
<keyword evidence="4" id="KW-0547">Nucleotide-binding</keyword>
<proteinExistence type="inferred from homology"/>
<dbReference type="Gene3D" id="3.30.300.160">
    <property type="entry name" value="Type II secretion system, protein E, N-terminal domain"/>
    <property type="match status" value="1"/>
</dbReference>
<dbReference type="InterPro" id="IPR013374">
    <property type="entry name" value="ATPase_typ4_pilus-assembl_PilB"/>
</dbReference>
<keyword evidence="5" id="KW-0067">ATP-binding</keyword>
<evidence type="ECO:0000313" key="7">
    <source>
        <dbReference type="EMBL" id="RKQ63534.1"/>
    </source>
</evidence>
<dbReference type="InterPro" id="IPR027417">
    <property type="entry name" value="P-loop_NTPase"/>
</dbReference>
<evidence type="ECO:0000313" key="8">
    <source>
        <dbReference type="Proteomes" id="UP000280881"/>
    </source>
</evidence>
<dbReference type="PANTHER" id="PTHR30258:SF1">
    <property type="entry name" value="PROTEIN TRANSPORT PROTEIN HOFB HOMOLOG"/>
    <property type="match status" value="1"/>
</dbReference>
<comment type="subcellular location">
    <subcellularLocation>
        <location evidence="1">Cytoplasm</location>
    </subcellularLocation>
</comment>
<dbReference type="CDD" id="cd01129">
    <property type="entry name" value="PulE-GspE-like"/>
    <property type="match status" value="1"/>
</dbReference>
<dbReference type="RefSeq" id="WP_121169778.1">
    <property type="nucleotide sequence ID" value="NZ_RBIE01000001.1"/>
</dbReference>
<dbReference type="InterPro" id="IPR001482">
    <property type="entry name" value="T2SS/T4SS_dom"/>
</dbReference>
<evidence type="ECO:0000256" key="3">
    <source>
        <dbReference type="ARBA" id="ARBA00022490"/>
    </source>
</evidence>
<dbReference type="Pfam" id="PF00437">
    <property type="entry name" value="T2SSE"/>
    <property type="match status" value="1"/>
</dbReference>
<reference evidence="7 8" key="1">
    <citation type="submission" date="2018-10" db="EMBL/GenBank/DDBJ databases">
        <title>Genomic Encyclopedia of Type Strains, Phase IV (KMG-IV): sequencing the most valuable type-strain genomes for metagenomic binning, comparative biology and taxonomic classification.</title>
        <authorList>
            <person name="Goeker M."/>
        </authorList>
    </citation>
    <scope>NUCLEOTIDE SEQUENCE [LARGE SCALE GENOMIC DNA]</scope>
    <source>
        <strain evidence="7 8">DSM 15521</strain>
    </source>
</reference>
<keyword evidence="8" id="KW-1185">Reference proteome</keyword>
<dbReference type="Gene3D" id="3.40.50.300">
    <property type="entry name" value="P-loop containing nucleotide triphosphate hydrolases"/>
    <property type="match status" value="1"/>
</dbReference>
<dbReference type="Proteomes" id="UP000280881">
    <property type="component" value="Unassembled WGS sequence"/>
</dbReference>
<keyword evidence="3" id="KW-0963">Cytoplasm</keyword>
<gene>
    <name evidence="7" type="ORF">C7457_0408</name>
</gene>
<evidence type="ECO:0000256" key="1">
    <source>
        <dbReference type="ARBA" id="ARBA00004496"/>
    </source>
</evidence>
<evidence type="ECO:0000256" key="2">
    <source>
        <dbReference type="ARBA" id="ARBA00006611"/>
    </source>
</evidence>
<evidence type="ECO:0000259" key="6">
    <source>
        <dbReference type="PROSITE" id="PS00662"/>
    </source>
</evidence>
<feature type="domain" description="Bacterial type II secretion system protein E" evidence="6">
    <location>
        <begin position="386"/>
        <end position="400"/>
    </location>
</feature>
<dbReference type="EMBL" id="RBIE01000001">
    <property type="protein sequence ID" value="RKQ63534.1"/>
    <property type="molecule type" value="Genomic_DNA"/>
</dbReference>
<dbReference type="FunFam" id="3.30.450.90:FF:000001">
    <property type="entry name" value="Type II secretion system ATPase GspE"/>
    <property type="match status" value="1"/>
</dbReference>
<dbReference type="GO" id="GO:0009297">
    <property type="term" value="P:pilus assembly"/>
    <property type="evidence" value="ECO:0007669"/>
    <property type="project" value="InterPro"/>
</dbReference>
<dbReference type="Pfam" id="PF05157">
    <property type="entry name" value="MshEN"/>
    <property type="match status" value="1"/>
</dbReference>
<dbReference type="FunFam" id="3.40.50.300:FF:000398">
    <property type="entry name" value="Type IV pilus assembly ATPase PilB"/>
    <property type="match status" value="1"/>
</dbReference>
<dbReference type="InterPro" id="IPR037257">
    <property type="entry name" value="T2SS_E_N_sf"/>
</dbReference>
<comment type="caution">
    <text evidence="7">The sequence shown here is derived from an EMBL/GenBank/DDBJ whole genome shotgun (WGS) entry which is preliminary data.</text>
</comment>
<dbReference type="GO" id="GO:0016887">
    <property type="term" value="F:ATP hydrolysis activity"/>
    <property type="evidence" value="ECO:0007669"/>
    <property type="project" value="InterPro"/>
</dbReference>
<dbReference type="PANTHER" id="PTHR30258">
    <property type="entry name" value="TYPE II SECRETION SYSTEM PROTEIN GSPE-RELATED"/>
    <property type="match status" value="1"/>
</dbReference>
<name>A0A420W8A6_9BACT</name>
<dbReference type="SUPFAM" id="SSF160246">
    <property type="entry name" value="EspE N-terminal domain-like"/>
    <property type="match status" value="1"/>
</dbReference>
<sequence>MVRADEVKLKQFIAERLGIPLQLLKGDNWEEELIKRKVVSEEKLLSLLSEFFGVPYVDLRKVEIPSDVIKIVPRSTAEKSLVIPFEKKGPVLRLAMADPSDVQTRERIRFTTGFKIQPYVALPFRIKEKLEEVYGKAEEEFFSKLKSEILKESTSSKEEGELEEITISSQVISLDNLKSLANQAPIVKLVNALIMEALKKGASDIHIEPFEKELRIRYRIDGVLHEVGKYQPSIKDAVVARIKVLSGLDIAEKRLPQDGRMKAKYQGREIDFRVSTVPTIYGEKVVLRILDKGSLKLDLSELGLEDREYELLKKAIFSPYGMVLVTGPTGSGKTTTLYSCLLTVNRPEVNIMTVEDPVEYNLYGINQVQVNPEIGLTFARVLRAFLRQDPDIIMVGEIRDTETAEIAIEAALTGHLVLSTLHTNDAPSTVTRLVDMGIEPFLVSSSVILVIAQRLARRICPYCKAPYTYPEEVLLEVGFTPEEIEKLQTYKGMGCEKCDFTGYKGRVALYEVMEVVPEIRDAVVKGKNADEIRKIAKKYGMRTLREIGKIKIAKGITTPEEVLRVTRSY</sequence>
<dbReference type="AlphaFoldDB" id="A0A420W8A6"/>
<comment type="similarity">
    <text evidence="2">Belongs to the GSP E family.</text>
</comment>
<dbReference type="NCBIfam" id="TIGR02538">
    <property type="entry name" value="type_IV_pilB"/>
    <property type="match status" value="1"/>
</dbReference>
<dbReference type="Gene3D" id="3.30.450.90">
    <property type="match status" value="1"/>
</dbReference>
<organism evidence="7 8">
    <name type="scientific">Thermovibrio guaymasensis</name>
    <dbReference type="NCBI Taxonomy" id="240167"/>
    <lineage>
        <taxon>Bacteria</taxon>
        <taxon>Pseudomonadati</taxon>
        <taxon>Aquificota</taxon>
        <taxon>Aquificia</taxon>
        <taxon>Desulfurobacteriales</taxon>
        <taxon>Desulfurobacteriaceae</taxon>
        <taxon>Thermovibrio</taxon>
    </lineage>
</organism>
<dbReference type="PROSITE" id="PS00662">
    <property type="entry name" value="T2SP_E"/>
    <property type="match status" value="1"/>
</dbReference>
<dbReference type="GO" id="GO:0005737">
    <property type="term" value="C:cytoplasm"/>
    <property type="evidence" value="ECO:0007669"/>
    <property type="project" value="UniProtKB-SubCell"/>
</dbReference>
<dbReference type="GO" id="GO:0005524">
    <property type="term" value="F:ATP binding"/>
    <property type="evidence" value="ECO:0007669"/>
    <property type="project" value="UniProtKB-KW"/>
</dbReference>
<protein>
    <submittedName>
        <fullName evidence="7">Type IV pilus assembly protein PilB</fullName>
    </submittedName>
</protein>
<evidence type="ECO:0000256" key="4">
    <source>
        <dbReference type="ARBA" id="ARBA00022741"/>
    </source>
</evidence>